<keyword evidence="6" id="KW-0677">Repeat</keyword>
<dbReference type="EMBL" id="AP014808">
    <property type="protein sequence ID" value="BAQ57414.1"/>
    <property type="molecule type" value="Genomic_DNA"/>
</dbReference>
<dbReference type="InterPro" id="IPR012338">
    <property type="entry name" value="Beta-lactam/transpept-like"/>
</dbReference>
<keyword evidence="8" id="KW-0573">Peptidoglycan synthesis</keyword>
<dbReference type="KEGG" id="lae:LBAT_1025"/>
<dbReference type="AlphaFoldDB" id="A0A0D6A3X9"/>
<evidence type="ECO:0000313" key="17">
    <source>
        <dbReference type="EMBL" id="BAQ57414.1"/>
    </source>
</evidence>
<organism evidence="17 18">
    <name type="scientific">Lactobacillus acetotolerans</name>
    <dbReference type="NCBI Taxonomy" id="1600"/>
    <lineage>
        <taxon>Bacteria</taxon>
        <taxon>Bacillati</taxon>
        <taxon>Bacillota</taxon>
        <taxon>Bacilli</taxon>
        <taxon>Lactobacillales</taxon>
        <taxon>Lactobacillaceae</taxon>
        <taxon>Lactobacillus</taxon>
    </lineage>
</organism>
<dbReference type="InterPro" id="IPR005543">
    <property type="entry name" value="PASTA_dom"/>
</dbReference>
<dbReference type="CDD" id="cd06575">
    <property type="entry name" value="PASTA_Pbp2x-like_2"/>
    <property type="match status" value="1"/>
</dbReference>
<dbReference type="Gene3D" id="3.30.70.2110">
    <property type="match status" value="1"/>
</dbReference>
<dbReference type="Gene3D" id="2.20.70.70">
    <property type="match status" value="1"/>
</dbReference>
<dbReference type="GO" id="GO:0005886">
    <property type="term" value="C:plasma membrane"/>
    <property type="evidence" value="ECO:0007669"/>
    <property type="project" value="UniProtKB-SubCell"/>
</dbReference>
<keyword evidence="7" id="KW-0133">Cell shape</keyword>
<dbReference type="Pfam" id="PF03793">
    <property type="entry name" value="PASTA"/>
    <property type="match status" value="2"/>
</dbReference>
<protein>
    <submittedName>
        <fullName evidence="17">Cell division protein FtsI/penicillin-binding protein</fullName>
    </submittedName>
</protein>
<comment type="similarity">
    <text evidence="2">Belongs to the transpeptidase family.</text>
</comment>
<dbReference type="InterPro" id="IPR050515">
    <property type="entry name" value="Beta-lactam/transpept"/>
</dbReference>
<keyword evidence="18" id="KW-1185">Reference proteome</keyword>
<dbReference type="SUPFAM" id="SSF56601">
    <property type="entry name" value="beta-lactamase/transpeptidase-like"/>
    <property type="match status" value="1"/>
</dbReference>
<evidence type="ECO:0000256" key="9">
    <source>
        <dbReference type="ARBA" id="ARBA00022989"/>
    </source>
</evidence>
<evidence type="ECO:0000256" key="8">
    <source>
        <dbReference type="ARBA" id="ARBA00022984"/>
    </source>
</evidence>
<evidence type="ECO:0000313" key="18">
    <source>
        <dbReference type="Proteomes" id="UP000035709"/>
    </source>
</evidence>
<keyword evidence="5 15" id="KW-0812">Transmembrane</keyword>
<dbReference type="CDD" id="cd06576">
    <property type="entry name" value="PASTA_Pbp2x-like_1"/>
    <property type="match status" value="1"/>
</dbReference>
<comment type="function">
    <text evidence="14">A transpeptidase that forms peptide cross-links between adjacent glycan strands in cell wall peptidoglycan (PG). Part of the divisome machinery that synthesizes the septal cross wall. Beta-lactams inactivate the PBPs by acylating an essential serine residue in the active site of these proteins.</text>
</comment>
<sequence length="721" mass="79643">MKKNISNLKLKKSKAHGYRFTVGRFLQLAVALVFLVFAARFLYIGISKTVNGQDLSKRTEQLYKRNQILKATRGTIYDRNGLAVAEDSHLYTVYAILDKSSINYKDKPEYVLNKKKTASKLAKVLPLSTSKILKYLNPKKKAFQVQFGTAGSGLSKDQKDKIDAMKLPGIKFLETPARLYPNGNFASHTVGLAQPEYDKKTGTQNLVGTMGLEAWYNNTLSGKDGYQISSVDASNYQTPNNEQNYKPAKNGNDLYLTIDSQLQNYLEDRMTDVQKTYNPVDLTAVVEDMKTGKILAASQRPTFNPQTKKDLNKSYRNILVQDSFEPGSVFKVLTLSASVNSGNYHPNQYYNSGSVTINGTTIHDWQTSGWGSIPFSQAFPRSSNTGFVHIERQMGAKTWRKYLNRFHIGKKTGVTLPGEQPGLIAFKSPIDQAVTSFGQGINVNVMQMMQAYSSLANNGQMVKPQYVDKITDSDGKTLNGYQIKKVGQPVYSPSTRKVVLDNMKRVLNKKIGTGYAYKMSGDSIAVKTGTAQIANPKGGGYLKGNSNYIFSVVGVTPADHPRYCIYLTIKQPRRMTRPAETILSSIFKPVMSRVILMSKSTENDSTTVTVPKLKGMSYSAAEKKAQSVGLSIVKIGSGKKVTNQLYKEGQKQESGGHIFVLTSGKITCPNMKGWSFDDLHQFASLADVKLSVKGNGNVQSQSIKPGAVLKSGARIKINLKE</sequence>
<evidence type="ECO:0000256" key="15">
    <source>
        <dbReference type="SAM" id="Phobius"/>
    </source>
</evidence>
<evidence type="ECO:0000256" key="5">
    <source>
        <dbReference type="ARBA" id="ARBA00022692"/>
    </source>
</evidence>
<evidence type="ECO:0000256" key="14">
    <source>
        <dbReference type="ARBA" id="ARBA00055980"/>
    </source>
</evidence>
<keyword evidence="13" id="KW-0961">Cell wall biogenesis/degradation</keyword>
<evidence type="ECO:0000256" key="6">
    <source>
        <dbReference type="ARBA" id="ARBA00022737"/>
    </source>
</evidence>
<dbReference type="PANTHER" id="PTHR30627:SF26">
    <property type="entry name" value="PENICILLIN-BINDING PROTEIN 2B"/>
    <property type="match status" value="1"/>
</dbReference>
<proteinExistence type="inferred from homology"/>
<evidence type="ECO:0000256" key="1">
    <source>
        <dbReference type="ARBA" id="ARBA00004162"/>
    </source>
</evidence>
<evidence type="ECO:0000256" key="10">
    <source>
        <dbReference type="ARBA" id="ARBA00023136"/>
    </source>
</evidence>
<dbReference type="GO" id="GO:0071555">
    <property type="term" value="P:cell wall organization"/>
    <property type="evidence" value="ECO:0007669"/>
    <property type="project" value="UniProtKB-KW"/>
</dbReference>
<dbReference type="PROSITE" id="PS51178">
    <property type="entry name" value="PASTA"/>
    <property type="match status" value="1"/>
</dbReference>
<name>A0A0D6A3X9_9LACO</name>
<keyword evidence="4 17" id="KW-0132">Cell division</keyword>
<dbReference type="SUPFAM" id="SSF56519">
    <property type="entry name" value="Penicillin binding protein dimerisation domain"/>
    <property type="match status" value="1"/>
</dbReference>
<dbReference type="Proteomes" id="UP000035709">
    <property type="component" value="Chromosome"/>
</dbReference>
<keyword evidence="12" id="KW-0131">Cell cycle</keyword>
<evidence type="ECO:0000256" key="13">
    <source>
        <dbReference type="ARBA" id="ARBA00023316"/>
    </source>
</evidence>
<dbReference type="Pfam" id="PF03717">
    <property type="entry name" value="PBP_dimer"/>
    <property type="match status" value="1"/>
</dbReference>
<evidence type="ECO:0000259" key="16">
    <source>
        <dbReference type="PROSITE" id="PS51178"/>
    </source>
</evidence>
<comment type="subcellular location">
    <subcellularLocation>
        <location evidence="1">Cell membrane</location>
        <topology evidence="1">Single-pass membrane protein</topology>
    </subcellularLocation>
</comment>
<keyword evidence="11" id="KW-0046">Antibiotic resistance</keyword>
<evidence type="ECO:0000256" key="12">
    <source>
        <dbReference type="ARBA" id="ARBA00023306"/>
    </source>
</evidence>
<dbReference type="RefSeq" id="WP_060459545.1">
    <property type="nucleotide sequence ID" value="NZ_AP014808.1"/>
</dbReference>
<dbReference type="GO" id="GO:0009252">
    <property type="term" value="P:peptidoglycan biosynthetic process"/>
    <property type="evidence" value="ECO:0007669"/>
    <property type="project" value="UniProtKB-KW"/>
</dbReference>
<dbReference type="Pfam" id="PF00905">
    <property type="entry name" value="Transpeptidase"/>
    <property type="match status" value="1"/>
</dbReference>
<feature type="domain" description="PASTA" evidence="16">
    <location>
        <begin position="662"/>
        <end position="721"/>
    </location>
</feature>
<evidence type="ECO:0000256" key="11">
    <source>
        <dbReference type="ARBA" id="ARBA00023251"/>
    </source>
</evidence>
<dbReference type="InterPro" id="IPR001460">
    <property type="entry name" value="PCN-bd_Tpept"/>
</dbReference>
<keyword evidence="10 15" id="KW-0472">Membrane</keyword>
<accession>A0A0D6A3X9</accession>
<dbReference type="GO" id="GO:0008360">
    <property type="term" value="P:regulation of cell shape"/>
    <property type="evidence" value="ECO:0007669"/>
    <property type="project" value="UniProtKB-KW"/>
</dbReference>
<keyword evidence="9 15" id="KW-1133">Transmembrane helix</keyword>
<dbReference type="Gene3D" id="3.40.710.10">
    <property type="entry name" value="DD-peptidase/beta-lactamase superfamily"/>
    <property type="match status" value="1"/>
</dbReference>
<evidence type="ECO:0000256" key="3">
    <source>
        <dbReference type="ARBA" id="ARBA00022475"/>
    </source>
</evidence>
<reference evidence="17 18" key="1">
    <citation type="submission" date="2015-03" db="EMBL/GenBank/DDBJ databases">
        <title>Complete genome sequence of Lactobacillus acetotolerans NBRC 13120.</title>
        <authorList>
            <person name="Toh H."/>
            <person name="Morita H."/>
            <person name="Fujita N."/>
        </authorList>
    </citation>
    <scope>NUCLEOTIDE SEQUENCE [LARGE SCALE GENOMIC DNA]</scope>
    <source>
        <strain evidence="17 18">NBRC 13120</strain>
    </source>
</reference>
<evidence type="ECO:0000256" key="4">
    <source>
        <dbReference type="ARBA" id="ARBA00022618"/>
    </source>
</evidence>
<dbReference type="InterPro" id="IPR005311">
    <property type="entry name" value="PBP_dimer"/>
</dbReference>
<feature type="transmembrane region" description="Helical" evidence="15">
    <location>
        <begin position="21"/>
        <end position="43"/>
    </location>
</feature>
<dbReference type="SUPFAM" id="SSF54184">
    <property type="entry name" value="Penicillin-binding protein 2x (pbp-2x), c-terminal domain"/>
    <property type="match status" value="2"/>
</dbReference>
<dbReference type="GO" id="GO:0008658">
    <property type="term" value="F:penicillin binding"/>
    <property type="evidence" value="ECO:0007669"/>
    <property type="project" value="InterPro"/>
</dbReference>
<dbReference type="InterPro" id="IPR036138">
    <property type="entry name" value="PBP_dimer_sf"/>
</dbReference>
<gene>
    <name evidence="17" type="ORF">LBAT_1025</name>
</gene>
<dbReference type="PATRIC" id="fig|1600.4.peg.1049"/>
<dbReference type="FunFam" id="3.40.710.10:FF:000095">
    <property type="entry name" value="Penicillin-binding protein 2x"/>
    <property type="match status" value="1"/>
</dbReference>
<dbReference type="Gene3D" id="3.90.1310.10">
    <property type="entry name" value="Penicillin-binding protein 2a (Domain 2)"/>
    <property type="match status" value="1"/>
</dbReference>
<dbReference type="GO" id="GO:0046677">
    <property type="term" value="P:response to antibiotic"/>
    <property type="evidence" value="ECO:0007669"/>
    <property type="project" value="UniProtKB-KW"/>
</dbReference>
<evidence type="ECO:0000256" key="2">
    <source>
        <dbReference type="ARBA" id="ARBA00007171"/>
    </source>
</evidence>
<dbReference type="GO" id="GO:0051301">
    <property type="term" value="P:cell division"/>
    <property type="evidence" value="ECO:0007669"/>
    <property type="project" value="UniProtKB-KW"/>
</dbReference>
<keyword evidence="3" id="KW-1003">Cell membrane</keyword>
<dbReference type="PANTHER" id="PTHR30627">
    <property type="entry name" value="PEPTIDOGLYCAN D,D-TRANSPEPTIDASE"/>
    <property type="match status" value="1"/>
</dbReference>
<dbReference type="STRING" id="1600.LBAT_1025"/>
<dbReference type="Gene3D" id="3.30.10.20">
    <property type="match status" value="1"/>
</dbReference>
<dbReference type="SMART" id="SM00740">
    <property type="entry name" value="PASTA"/>
    <property type="match status" value="2"/>
</dbReference>
<evidence type="ECO:0000256" key="7">
    <source>
        <dbReference type="ARBA" id="ARBA00022960"/>
    </source>
</evidence>
<dbReference type="OrthoDB" id="9804124at2"/>